<evidence type="ECO:0000313" key="12">
    <source>
        <dbReference type="Proteomes" id="UP000233220"/>
    </source>
</evidence>
<dbReference type="GO" id="GO:0000139">
    <property type="term" value="C:Golgi membrane"/>
    <property type="evidence" value="ECO:0007669"/>
    <property type="project" value="UniProtKB-SubCell"/>
</dbReference>
<dbReference type="InterPro" id="IPR005578">
    <property type="entry name" value="Yif1_fam"/>
</dbReference>
<dbReference type="CTD" id="10897"/>
<feature type="region of interest" description="Disordered" evidence="10">
    <location>
        <begin position="62"/>
        <end position="89"/>
    </location>
</feature>
<evidence type="ECO:0000256" key="4">
    <source>
        <dbReference type="ARBA" id="ARBA00022824"/>
    </source>
</evidence>
<dbReference type="GO" id="GO:0005789">
    <property type="term" value="C:endoplasmic reticulum membrane"/>
    <property type="evidence" value="ECO:0007669"/>
    <property type="project" value="UniProtKB-SubCell"/>
</dbReference>
<keyword evidence="7 9" id="KW-0333">Golgi apparatus</keyword>
<reference evidence="11" key="2">
    <citation type="submission" date="2025-09" db="UniProtKB">
        <authorList>
            <consortium name="Ensembl"/>
        </authorList>
    </citation>
    <scope>IDENTIFICATION</scope>
</reference>
<reference evidence="11" key="1">
    <citation type="submission" date="2025-08" db="UniProtKB">
        <authorList>
            <consortium name="Ensembl"/>
        </authorList>
    </citation>
    <scope>IDENTIFICATION</scope>
</reference>
<evidence type="ECO:0000256" key="10">
    <source>
        <dbReference type="SAM" id="MobiDB-lite"/>
    </source>
</evidence>
<evidence type="ECO:0000256" key="2">
    <source>
        <dbReference type="ARBA" id="ARBA00022448"/>
    </source>
</evidence>
<sequence>MTPLGGDRRGGGRVARPGGLGRYPGRGAAALLVFAPTRRRSGPSGRASVAAMAYHSGYGAHGSKHRARAAPDPPPLFEDTSGGYSSQPEGYPAPGADVAFSVNHLLGDPMANVAMAYGSSIASHGKDMVHKELHRFVSVNKLKYFFAVDSAYVAKKLGLLVFPYTHQNWEVQYSRDVPLPPRQDLNAPDLYIPTMAFITYVLLAGMALGIQKRFSPEVLGLCASTALVWVVMEVLALLLGLYLATVRSDLSTFHLLAYSGYKYVGMILSVLTGLLFGSDGYYVALAWTSSALMYFIVRSLRTAALGPDSVGGPVPRQRLQLYLTLGAAAFQPLIIYWLTFHLVR</sequence>
<keyword evidence="8 9" id="KW-0472">Membrane</keyword>
<dbReference type="OMA" id="NWEVRYS"/>
<dbReference type="GO" id="GO:0015031">
    <property type="term" value="P:protein transport"/>
    <property type="evidence" value="ECO:0007669"/>
    <property type="project" value="UniProtKB-KW"/>
</dbReference>
<evidence type="ECO:0000256" key="3">
    <source>
        <dbReference type="ARBA" id="ARBA00022692"/>
    </source>
</evidence>
<dbReference type="GO" id="GO:0030134">
    <property type="term" value="C:COPII-coated ER to Golgi transport vesicle"/>
    <property type="evidence" value="ECO:0007669"/>
    <property type="project" value="TreeGrafter"/>
</dbReference>
<evidence type="ECO:0000256" key="5">
    <source>
        <dbReference type="ARBA" id="ARBA00022927"/>
    </source>
</evidence>
<dbReference type="GO" id="GO:0006888">
    <property type="term" value="P:endoplasmic reticulum to Golgi vesicle-mediated transport"/>
    <property type="evidence" value="ECO:0007669"/>
    <property type="project" value="UniProtKB-UniRule"/>
</dbReference>
<organism evidence="11 12">
    <name type="scientific">Saimiri boliviensis boliviensis</name>
    <name type="common">Bolivian squirrel monkey</name>
    <dbReference type="NCBI Taxonomy" id="39432"/>
    <lineage>
        <taxon>Eukaryota</taxon>
        <taxon>Metazoa</taxon>
        <taxon>Chordata</taxon>
        <taxon>Craniata</taxon>
        <taxon>Vertebrata</taxon>
        <taxon>Euteleostomi</taxon>
        <taxon>Mammalia</taxon>
        <taxon>Eutheria</taxon>
        <taxon>Euarchontoglires</taxon>
        <taxon>Primates</taxon>
        <taxon>Haplorrhini</taxon>
        <taxon>Platyrrhini</taxon>
        <taxon>Cebidae</taxon>
        <taxon>Saimiriinae</taxon>
        <taxon>Saimiri</taxon>
    </lineage>
</organism>
<feature type="region of interest" description="Disordered" evidence="10">
    <location>
        <begin position="1"/>
        <end position="25"/>
    </location>
</feature>
<dbReference type="PANTHER" id="PTHR14083:SF2">
    <property type="entry name" value="PROTEIN YIF1A"/>
    <property type="match status" value="1"/>
</dbReference>
<feature type="transmembrane region" description="Helical" evidence="9">
    <location>
        <begin position="281"/>
        <end position="301"/>
    </location>
</feature>
<comment type="similarity">
    <text evidence="1 9">Belongs to the YIF1 family.</text>
</comment>
<evidence type="ECO:0000256" key="9">
    <source>
        <dbReference type="RuleBase" id="RU368073"/>
    </source>
</evidence>
<comment type="subcellular location">
    <subcellularLocation>
        <location evidence="9">Endoplasmic reticulum membrane</location>
        <topology evidence="9">Multi-pass membrane protein</topology>
    </subcellularLocation>
    <subcellularLocation>
        <location evidence="9">Golgi apparatus membrane</location>
        <topology evidence="9">Multi-pass membrane protein</topology>
    </subcellularLocation>
</comment>
<evidence type="ECO:0000256" key="1">
    <source>
        <dbReference type="ARBA" id="ARBA00009727"/>
    </source>
</evidence>
<feature type="compositionally biased region" description="Basic and acidic residues" evidence="10">
    <location>
        <begin position="1"/>
        <end position="10"/>
    </location>
</feature>
<evidence type="ECO:0000256" key="8">
    <source>
        <dbReference type="ARBA" id="ARBA00023136"/>
    </source>
</evidence>
<dbReference type="Pfam" id="PF03878">
    <property type="entry name" value="YIF1"/>
    <property type="match status" value="1"/>
</dbReference>
<comment type="function">
    <text evidence="9">Has a role in transport between endoplasmic reticulum and Golgi.</text>
</comment>
<accession>A0A2K6SSR1</accession>
<feature type="transmembrane region" description="Helical" evidence="9">
    <location>
        <begin position="218"/>
        <end position="243"/>
    </location>
</feature>
<dbReference type="KEGG" id="sbq:101050913"/>
<dbReference type="GeneID" id="101050913"/>
<keyword evidence="4 9" id="KW-0256">Endoplasmic reticulum</keyword>
<dbReference type="AlphaFoldDB" id="A0A2K6SSR1"/>
<keyword evidence="12" id="KW-1185">Reference proteome</keyword>
<name>A0A2K6SSR1_SAIBB</name>
<feature type="transmembrane region" description="Helical" evidence="9">
    <location>
        <begin position="190"/>
        <end position="211"/>
    </location>
</feature>
<evidence type="ECO:0000313" key="11">
    <source>
        <dbReference type="Ensembl" id="ENSSBOP00000010416.1"/>
    </source>
</evidence>
<feature type="transmembrane region" description="Helical" evidence="9">
    <location>
        <begin position="255"/>
        <end position="276"/>
    </location>
</feature>
<dbReference type="PANTHER" id="PTHR14083">
    <property type="entry name" value="YIP1 INTERACTING FACTOR HOMOLOG YIF1 PROTEIN"/>
    <property type="match status" value="1"/>
</dbReference>
<dbReference type="STRING" id="39432.ENSSBOP00000010416"/>
<dbReference type="GeneTree" id="ENSGT00390000009423"/>
<keyword evidence="3 9" id="KW-0812">Transmembrane</keyword>
<feature type="transmembrane region" description="Helical" evidence="9">
    <location>
        <begin position="321"/>
        <end position="343"/>
    </location>
</feature>
<keyword evidence="2 9" id="KW-0813">Transport</keyword>
<dbReference type="GO" id="GO:0005793">
    <property type="term" value="C:endoplasmic reticulum-Golgi intermediate compartment"/>
    <property type="evidence" value="ECO:0007669"/>
    <property type="project" value="UniProtKB-UniRule"/>
</dbReference>
<protein>
    <recommendedName>
        <fullName evidence="9">Protein YIF1</fullName>
    </recommendedName>
</protein>
<dbReference type="Ensembl" id="ENSSBOT00000027192.1">
    <property type="protein sequence ID" value="ENSSBOP00000010416.1"/>
    <property type="gene ID" value="ENSSBOG00000022054.1"/>
</dbReference>
<keyword evidence="5 9" id="KW-0653">Protein transport</keyword>
<dbReference type="Proteomes" id="UP000233220">
    <property type="component" value="Unplaced"/>
</dbReference>
<gene>
    <name evidence="11" type="primary">YIF1A</name>
</gene>
<keyword evidence="6 9" id="KW-1133">Transmembrane helix</keyword>
<evidence type="ECO:0000256" key="7">
    <source>
        <dbReference type="ARBA" id="ARBA00023034"/>
    </source>
</evidence>
<dbReference type="RefSeq" id="XP_003937786.1">
    <property type="nucleotide sequence ID" value="XM_003937737.2"/>
</dbReference>
<evidence type="ECO:0000256" key="6">
    <source>
        <dbReference type="ARBA" id="ARBA00022989"/>
    </source>
</evidence>
<proteinExistence type="inferred from homology"/>